<feature type="compositionally biased region" description="Low complexity" evidence="1">
    <location>
        <begin position="153"/>
        <end position="164"/>
    </location>
</feature>
<feature type="compositionally biased region" description="Basic and acidic residues" evidence="1">
    <location>
        <begin position="103"/>
        <end position="112"/>
    </location>
</feature>
<reference evidence="2" key="1">
    <citation type="submission" date="2023-01" db="EMBL/GenBank/DDBJ databases">
        <title>Exophiala dermititidis isolated from Cystic Fibrosis Patient.</title>
        <authorList>
            <person name="Kurbessoian T."/>
            <person name="Crocker A."/>
            <person name="Murante D."/>
            <person name="Hogan D.A."/>
            <person name="Stajich J.E."/>
        </authorList>
    </citation>
    <scope>NUCLEOTIDE SEQUENCE</scope>
    <source>
        <strain evidence="2">Ex8</strain>
    </source>
</reference>
<gene>
    <name evidence="2" type="ORF">HRR80_007799</name>
</gene>
<feature type="region of interest" description="Disordered" evidence="1">
    <location>
        <begin position="873"/>
        <end position="894"/>
    </location>
</feature>
<feature type="compositionally biased region" description="Low complexity" evidence="1">
    <location>
        <begin position="539"/>
        <end position="551"/>
    </location>
</feature>
<dbReference type="Pfam" id="PF11496">
    <property type="entry name" value="HDA2-3"/>
    <property type="match status" value="1"/>
</dbReference>
<dbReference type="PANTHER" id="PTHR31580:SF4">
    <property type="entry name" value="FILAMENT-LIKE PLANT PROTEIN 6"/>
    <property type="match status" value="1"/>
</dbReference>
<name>A0AAN6IRM8_EXODE</name>
<proteinExistence type="predicted"/>
<feature type="compositionally biased region" description="Polar residues" evidence="1">
    <location>
        <begin position="291"/>
        <end position="307"/>
    </location>
</feature>
<feature type="compositionally biased region" description="Polar residues" evidence="1">
    <location>
        <begin position="406"/>
        <end position="436"/>
    </location>
</feature>
<evidence type="ECO:0000256" key="1">
    <source>
        <dbReference type="SAM" id="MobiDB-lite"/>
    </source>
</evidence>
<feature type="compositionally biased region" description="Polar residues" evidence="1">
    <location>
        <begin position="317"/>
        <end position="348"/>
    </location>
</feature>
<dbReference type="Gene3D" id="3.40.50.12360">
    <property type="match status" value="1"/>
</dbReference>
<feature type="compositionally biased region" description="Polar residues" evidence="1">
    <location>
        <begin position="239"/>
        <end position="259"/>
    </location>
</feature>
<dbReference type="Proteomes" id="UP001161757">
    <property type="component" value="Unassembled WGS sequence"/>
</dbReference>
<feature type="region of interest" description="Disordered" evidence="1">
    <location>
        <begin position="390"/>
        <end position="487"/>
    </location>
</feature>
<feature type="compositionally biased region" description="Polar residues" evidence="1">
    <location>
        <begin position="272"/>
        <end position="283"/>
    </location>
</feature>
<feature type="compositionally biased region" description="Low complexity" evidence="1">
    <location>
        <begin position="584"/>
        <end position="599"/>
    </location>
</feature>
<feature type="region of interest" description="Disordered" evidence="1">
    <location>
        <begin position="1241"/>
        <end position="1303"/>
    </location>
</feature>
<feature type="region of interest" description="Disordered" evidence="1">
    <location>
        <begin position="539"/>
        <end position="560"/>
    </location>
</feature>
<sequence length="1303" mass="142813">MKKSGRTIPNTVEYKPPKRKKSTDGPVQYSDRWVDWEEQKRLGKKFREVGKGSWPAADILDERYSGKKREYLVSWEPHPETKEIFRPTWVAADSVGDGLIASWKEKNKHRDTTQNGHTRRQSNGQPVTDTARKPKPTRTIRESSSELQSQTTARRASIDASSSSKVTNGWGTSKIPGTRRQSHDNLVVLSSTPIEIAETQQATSQPASISVSIPRAQINRDDYESLHSSQILSDGGLPQSFSPGYSQSLALHPSSQPAASPTLPKRIHPVLPNSSEESATQEVSHIPPTEFSGSGNTQQVQPINGASQPPRYAHPILSSQQSPQTAALASQVPQPLTRGIASSTTSPASGGVNGPEYVPSTGQQSSPHREVSGELGSSQARRVLSVQELAGGPAPRPDALPPTAGFNPSENSSGSSVWQFETQVPAAQQSVISPQPSEFGPSNGRRQLSEGFRSPVRSQSRLQTSGLGMAQPDVPSPSRLGLVPGDAALPMSSLPDLPSTGGIAERARPVGNQMADVGQVSSSNETGLHMEPMASLPAEAPAPATEPVTVTNDAPSVQPYDTTYSSALHIRKSIEEEPQDYNDEQSSNESKLSSSQQSVENERDIGQVDGLVQPSHPILGPDEYALALPAEGKIQSTYLDTINAKRKVILKFINRHESIGSSNGSPNRTHERNEMVELMQRLHDTTTHLDLGLPGFGTQYSIKSEHHAAYANYAGSKFSFLGHLVDMLKNVSCSIIVMAQAGPIQDLLEQYLNLKHINVKRHDRVAASQSPTPDRPSTEFQVHLVSTGSTHQVSFSPKPVLLMIAFDASFDSQDPQVARIRRHFAPLPPRLLPVIHLLISNSSEHVDRCLPKSMPSPLRLKALVRATYQAGPNLGGKPTYVPDPSDEPEGRPMDFSDLQKALRKSPERKLAMLASIVARASLAEDFDAKWNLGPMPELQLTELEDTSAKASGTVTVAETPKEPVPHSRTPVSRADTPSGKKRLLDVDGALPPLGKRQRLTPLRDSQEAGSAGNDAPTAAQLQELVNKLQSDLVTERNARQEAERERDRVQEQLDQWKKDHAALQRRYEKRMTKCHELESMNKKLTKTIENNKARYERVLEDNSNLKSKVAELKQELTSVREEIKNGGGDAAALEAAREEARTLVAKNVHLEKSLENTRKDFEFTRSQYQDASNKAAEFANQVRELEEKVEELSKQAGDEKRRLKETNFEDSIKRHLAKISELELERKSKDMLLRKLEEENRALKRNRGVQTRGSSVQPPGSPGLDGHGGRGTRSRPSSPAPGLFVSGHHSGTSNRGSLLRHER</sequence>
<feature type="compositionally biased region" description="Polar residues" evidence="1">
    <location>
        <begin position="456"/>
        <end position="466"/>
    </location>
</feature>
<feature type="region of interest" description="Disordered" evidence="1">
    <location>
        <begin position="101"/>
        <end position="184"/>
    </location>
</feature>
<feature type="compositionally biased region" description="Polar residues" evidence="1">
    <location>
        <begin position="1248"/>
        <end position="1258"/>
    </location>
</feature>
<protein>
    <recommendedName>
        <fullName evidence="4">Chromo domain-containing protein</fullName>
    </recommendedName>
</protein>
<organism evidence="2 3">
    <name type="scientific">Exophiala dermatitidis</name>
    <name type="common">Black yeast-like fungus</name>
    <name type="synonym">Wangiella dermatitidis</name>
    <dbReference type="NCBI Taxonomy" id="5970"/>
    <lineage>
        <taxon>Eukaryota</taxon>
        <taxon>Fungi</taxon>
        <taxon>Dikarya</taxon>
        <taxon>Ascomycota</taxon>
        <taxon>Pezizomycotina</taxon>
        <taxon>Eurotiomycetes</taxon>
        <taxon>Chaetothyriomycetidae</taxon>
        <taxon>Chaetothyriales</taxon>
        <taxon>Herpotrichiellaceae</taxon>
        <taxon>Exophiala</taxon>
    </lineage>
</organism>
<comment type="caution">
    <text evidence="2">The sequence shown here is derived from an EMBL/GenBank/DDBJ whole genome shotgun (WGS) entry which is preliminary data.</text>
</comment>
<feature type="region of interest" description="Disordered" evidence="1">
    <location>
        <begin position="1"/>
        <end position="28"/>
    </location>
</feature>
<dbReference type="EMBL" id="JAJGCB010000020">
    <property type="protein sequence ID" value="KAJ8988020.1"/>
    <property type="molecule type" value="Genomic_DNA"/>
</dbReference>
<evidence type="ECO:0000313" key="3">
    <source>
        <dbReference type="Proteomes" id="UP001161757"/>
    </source>
</evidence>
<dbReference type="InterPro" id="IPR038609">
    <property type="entry name" value="HDA1_su2/3_sf"/>
</dbReference>
<feature type="compositionally biased region" description="Polar residues" evidence="1">
    <location>
        <begin position="113"/>
        <end position="128"/>
    </location>
</feature>
<evidence type="ECO:0000313" key="2">
    <source>
        <dbReference type="EMBL" id="KAJ8988020.1"/>
    </source>
</evidence>
<dbReference type="InterPro" id="IPR021006">
    <property type="entry name" value="Hda2/3"/>
</dbReference>
<feature type="region of interest" description="Disordered" evidence="1">
    <location>
        <begin position="949"/>
        <end position="1015"/>
    </location>
</feature>
<feature type="region of interest" description="Disordered" evidence="1">
    <location>
        <begin position="578"/>
        <end position="602"/>
    </location>
</feature>
<dbReference type="Gene3D" id="2.40.50.40">
    <property type="match status" value="1"/>
</dbReference>
<dbReference type="GO" id="GO:0070823">
    <property type="term" value="C:HDA1 complex"/>
    <property type="evidence" value="ECO:0007669"/>
    <property type="project" value="InterPro"/>
</dbReference>
<accession>A0AAN6IRM8</accession>
<feature type="region of interest" description="Disordered" evidence="1">
    <location>
        <begin position="230"/>
        <end position="378"/>
    </location>
</feature>
<evidence type="ECO:0008006" key="4">
    <source>
        <dbReference type="Google" id="ProtNLM"/>
    </source>
</evidence>
<dbReference type="PANTHER" id="PTHR31580">
    <property type="entry name" value="FILAMENT-LIKE PLANT PROTEIN 4"/>
    <property type="match status" value="1"/>
</dbReference>